<sequence length="119" mass="13576">MSKSEPKLASFLRYSANSFDSGSFPVSRLAFSLWGYAKRLYRLKPESSKEDKLEENTLDALANVPLIFMRKYVTRAHRFGDGYLRGLTGTQAAWAAKRFHGHRVFPESILEMLDKEGIV</sequence>
<keyword evidence="2" id="KW-1185">Reference proteome</keyword>
<proteinExistence type="predicted"/>
<dbReference type="EMBL" id="DF849791">
    <property type="protein sequence ID" value="GAT58937.1"/>
    <property type="molecule type" value="Genomic_DNA"/>
</dbReference>
<gene>
    <name evidence="1" type="ORF">MCHLO_15310</name>
</gene>
<accession>A0ABQ0M6R2</accession>
<evidence type="ECO:0000313" key="2">
    <source>
        <dbReference type="Proteomes" id="UP000815677"/>
    </source>
</evidence>
<name>A0ABQ0M6R2_MYCCL</name>
<evidence type="ECO:0000313" key="1">
    <source>
        <dbReference type="EMBL" id="GAT58937.1"/>
    </source>
</evidence>
<dbReference type="Proteomes" id="UP000815677">
    <property type="component" value="Unassembled WGS sequence"/>
</dbReference>
<reference evidence="1" key="1">
    <citation type="submission" date="2014-09" db="EMBL/GenBank/DDBJ databases">
        <title>Genome sequence of the luminous mushroom Mycena chlorophos for searching fungal bioluminescence genes.</title>
        <authorList>
            <person name="Tanaka Y."/>
            <person name="Kasuga D."/>
            <person name="Oba Y."/>
            <person name="Hase S."/>
            <person name="Sato K."/>
            <person name="Oba Y."/>
            <person name="Sakakibara Y."/>
        </authorList>
    </citation>
    <scope>NUCLEOTIDE SEQUENCE</scope>
</reference>
<protein>
    <submittedName>
        <fullName evidence="1">Uncharacterized protein</fullName>
    </submittedName>
</protein>
<organism evidence="1 2">
    <name type="scientific">Mycena chlorophos</name>
    <name type="common">Agaric fungus</name>
    <name type="synonym">Agaricus chlorophos</name>
    <dbReference type="NCBI Taxonomy" id="658473"/>
    <lineage>
        <taxon>Eukaryota</taxon>
        <taxon>Fungi</taxon>
        <taxon>Dikarya</taxon>
        <taxon>Basidiomycota</taxon>
        <taxon>Agaricomycotina</taxon>
        <taxon>Agaricomycetes</taxon>
        <taxon>Agaricomycetidae</taxon>
        <taxon>Agaricales</taxon>
        <taxon>Marasmiineae</taxon>
        <taxon>Mycenaceae</taxon>
        <taxon>Mycena</taxon>
    </lineage>
</organism>